<keyword evidence="3" id="KW-1003">Cell membrane</keyword>
<feature type="binding site" evidence="14">
    <location>
        <begin position="26"/>
        <end position="33"/>
    </location>
    <ligand>
        <name>GTP</name>
        <dbReference type="ChEBI" id="CHEBI:37565"/>
        <label>1</label>
    </ligand>
</feature>
<gene>
    <name evidence="18" type="ORF">SAMN05660964_00973</name>
</gene>
<keyword evidence="5" id="KW-0997">Cell inner membrane</keyword>
<feature type="transmembrane region" description="Helical" evidence="16">
    <location>
        <begin position="736"/>
        <end position="755"/>
    </location>
</feature>
<evidence type="ECO:0000313" key="19">
    <source>
        <dbReference type="Proteomes" id="UP000199397"/>
    </source>
</evidence>
<feature type="binding site" evidence="14">
    <location>
        <begin position="134"/>
        <end position="137"/>
    </location>
    <ligand>
        <name>GTP</name>
        <dbReference type="ChEBI" id="CHEBI:37565"/>
        <label>1</label>
    </ligand>
</feature>
<keyword evidence="10" id="KW-0406">Ion transport</keyword>
<dbReference type="Gene3D" id="3.40.50.300">
    <property type="entry name" value="P-loop containing nucleotide triphosphate hydrolases"/>
    <property type="match status" value="1"/>
</dbReference>
<dbReference type="InterPro" id="IPR030389">
    <property type="entry name" value="G_FEOB_dom"/>
</dbReference>
<feature type="transmembrane region" description="Helical" evidence="16">
    <location>
        <begin position="457"/>
        <end position="477"/>
    </location>
</feature>
<evidence type="ECO:0000256" key="9">
    <source>
        <dbReference type="ARBA" id="ARBA00023004"/>
    </source>
</evidence>
<dbReference type="GO" id="GO:0015093">
    <property type="term" value="F:ferrous iron transmembrane transporter activity"/>
    <property type="evidence" value="ECO:0007669"/>
    <property type="project" value="UniProtKB-UniRule"/>
</dbReference>
<dbReference type="EMBL" id="FNQP01000004">
    <property type="protein sequence ID" value="SEA12559.1"/>
    <property type="molecule type" value="Genomic_DNA"/>
</dbReference>
<dbReference type="NCBIfam" id="NF007105">
    <property type="entry name" value="PRK09554.1"/>
    <property type="match status" value="1"/>
</dbReference>
<feature type="binding site" evidence="14">
    <location>
        <begin position="72"/>
        <end position="75"/>
    </location>
    <ligand>
        <name>GTP</name>
        <dbReference type="ChEBI" id="CHEBI:37565"/>
        <label>1</label>
    </ligand>
</feature>
<dbReference type="Pfam" id="PF02421">
    <property type="entry name" value="FeoB_N"/>
    <property type="match status" value="1"/>
</dbReference>
<dbReference type="InterPro" id="IPR011640">
    <property type="entry name" value="Fe2_transport_prot_B_C"/>
</dbReference>
<feature type="transmembrane region" description="Helical" evidence="16">
    <location>
        <begin position="512"/>
        <end position="533"/>
    </location>
</feature>
<feature type="binding site" evidence="15">
    <location>
        <position position="40"/>
    </location>
    <ligand>
        <name>Mg(2+)</name>
        <dbReference type="ChEBI" id="CHEBI:18420"/>
        <label>2</label>
    </ligand>
</feature>
<evidence type="ECO:0000313" key="18">
    <source>
        <dbReference type="EMBL" id="SEA12559.1"/>
    </source>
</evidence>
<evidence type="ECO:0000256" key="3">
    <source>
        <dbReference type="ARBA" id="ARBA00022475"/>
    </source>
</evidence>
<dbReference type="GO" id="GO:0005525">
    <property type="term" value="F:GTP binding"/>
    <property type="evidence" value="ECO:0007669"/>
    <property type="project" value="UniProtKB-KW"/>
</dbReference>
<feature type="binding site" evidence="15">
    <location>
        <position position="41"/>
    </location>
    <ligand>
        <name>Mg(2+)</name>
        <dbReference type="ChEBI" id="CHEBI:18420"/>
        <label>2</label>
    </ligand>
</feature>
<evidence type="ECO:0000256" key="15">
    <source>
        <dbReference type="PIRSR" id="PIRSR603373-2"/>
    </source>
</evidence>
<evidence type="ECO:0000256" key="13">
    <source>
        <dbReference type="NCBIfam" id="TIGR00437"/>
    </source>
</evidence>
<dbReference type="STRING" id="525918.SAMN05660964_00973"/>
<feature type="transmembrane region" description="Helical" evidence="16">
    <location>
        <begin position="676"/>
        <end position="697"/>
    </location>
</feature>
<feature type="transmembrane region" description="Helical" evidence="16">
    <location>
        <begin position="281"/>
        <end position="302"/>
    </location>
</feature>
<dbReference type="InterPro" id="IPR027417">
    <property type="entry name" value="P-loop_NTPase"/>
</dbReference>
<dbReference type="RefSeq" id="WP_093065953.1">
    <property type="nucleotide sequence ID" value="NZ_FNQP01000004.1"/>
</dbReference>
<comment type="similarity">
    <text evidence="16">Belongs to the TRAFAC class TrmE-Era-EngA-EngB-Septin-like GTPase superfamily. FeoB GTPase (TC 9.A.8) family.</text>
</comment>
<keyword evidence="12 16" id="KW-0472">Membrane</keyword>
<evidence type="ECO:0000256" key="4">
    <source>
        <dbReference type="ARBA" id="ARBA00022496"/>
    </source>
</evidence>
<dbReference type="PANTHER" id="PTHR43185:SF1">
    <property type="entry name" value="FE(2+) TRANSPORTER FEOB"/>
    <property type="match status" value="1"/>
</dbReference>
<keyword evidence="6 16" id="KW-0812">Transmembrane</keyword>
<evidence type="ECO:0000256" key="6">
    <source>
        <dbReference type="ARBA" id="ARBA00022692"/>
    </source>
</evidence>
<evidence type="ECO:0000256" key="11">
    <source>
        <dbReference type="ARBA" id="ARBA00023134"/>
    </source>
</evidence>
<evidence type="ECO:0000256" key="7">
    <source>
        <dbReference type="ARBA" id="ARBA00022741"/>
    </source>
</evidence>
<dbReference type="Pfam" id="PF07664">
    <property type="entry name" value="FeoB_C"/>
    <property type="match status" value="1"/>
</dbReference>
<protein>
    <recommendedName>
        <fullName evidence="13 16">Ferrous iron transport protein B</fullName>
    </recommendedName>
</protein>
<feature type="domain" description="FeoB-type G" evidence="17">
    <location>
        <begin position="19"/>
        <end position="183"/>
    </location>
</feature>
<evidence type="ECO:0000256" key="10">
    <source>
        <dbReference type="ARBA" id="ARBA00023065"/>
    </source>
</evidence>
<dbReference type="SUPFAM" id="SSF52540">
    <property type="entry name" value="P-loop containing nucleoside triphosphate hydrolases"/>
    <property type="match status" value="1"/>
</dbReference>
<feature type="binding site" evidence="15">
    <location>
        <position position="37"/>
    </location>
    <ligand>
        <name>Mg(2+)</name>
        <dbReference type="ChEBI" id="CHEBI:18420"/>
        <label>2</label>
    </ligand>
</feature>
<keyword evidence="9 16" id="KW-0408">Iron</keyword>
<dbReference type="InterPro" id="IPR003373">
    <property type="entry name" value="Fe2_transport_prot-B"/>
</dbReference>
<keyword evidence="2 16" id="KW-0813">Transport</keyword>
<evidence type="ECO:0000256" key="1">
    <source>
        <dbReference type="ARBA" id="ARBA00004429"/>
    </source>
</evidence>
<evidence type="ECO:0000256" key="2">
    <source>
        <dbReference type="ARBA" id="ARBA00022448"/>
    </source>
</evidence>
<dbReference type="GO" id="GO:0005886">
    <property type="term" value="C:plasma membrane"/>
    <property type="evidence" value="ECO:0007669"/>
    <property type="project" value="UniProtKB-SubCell"/>
</dbReference>
<evidence type="ECO:0000256" key="8">
    <source>
        <dbReference type="ARBA" id="ARBA00022989"/>
    </source>
</evidence>
<dbReference type="NCBIfam" id="TIGR00437">
    <property type="entry name" value="feoB"/>
    <property type="match status" value="1"/>
</dbReference>
<feature type="transmembrane region" description="Helical" evidence="16">
    <location>
        <begin position="391"/>
        <end position="413"/>
    </location>
</feature>
<sequence>MSKECCNAHEPRCPKAMLHRKIALLGNPNAGKTTLFNLLTGARQRTGNWPGVTVERKEGQCRLQNEDLQVVDLPGTYSLDFSDTTADEQVAREFVQHNPDYLYLNIVDASTLERGLYLTLQMRELNVPMIVLLNMMDVAERRGMKIDPQALHARLGCPVIPVSLRQDKDLHPIHHAICHYLPSTSSLHFEIPYHSSVENVLQVLQDQQPEHDRVNALLALQTQKTDSTIQMLTQQLEADTHEDLDFLLADARFDLATRIARDVVHERGKISRTLSDKVDRWVLGSWTGIPIFLAMMYLLFLFSINLGGAFIDFFDLGVQALAVDGVQHVLGSVNTPEWLITLLADGLGGGLQVVATFIPIIAALYLFLTLLEESGYMARAAFVMDQFMRNLGVSGKAFVPLIVGFGCNVPAIMATRTLDSQRERILTVLMAPFMSCGARLAVYALFAAAFFQSGGQNIVFLLYLVGIAFAILTGVIMRKTLLQGGADHFVMEMPTYQLPGLRNILINTWNKLKGFIVGAGKLIVMVVMVINVINSLGTDGSFGNQNTEKSVLSVAAKTITPVFAPMGIPQDNWPATVGIVSGLLAKEVVVGTLDSLYGQMGEGESLAGQAPTGDEPTAFDLGAGLLEAVATIPANLRDALSNLGDPLGFGAVGEEQDVANATFSAMQQHFDGKVGAFAYLLFILMYFPCVAATGAMYREVGSRWAALGVAWSTGLGYGAAVVFYQVATLGQHPLQSLLWVGAISGAFAVAVYTFYRAGRNTYVAGGNPRLPTTAG</sequence>
<dbReference type="AlphaFoldDB" id="A0A1H3YLT4"/>
<dbReference type="PROSITE" id="PS51711">
    <property type="entry name" value="G_FEOB"/>
    <property type="match status" value="1"/>
</dbReference>
<comment type="subcellular location">
    <subcellularLocation>
        <location evidence="1 16">Cell inner membrane</location>
        <topology evidence="1 16">Multi-pass membrane protein</topology>
    </subcellularLocation>
</comment>
<keyword evidence="15" id="KW-0460">Magnesium</keyword>
<feature type="transmembrane region" description="Helical" evidence="16">
    <location>
        <begin position="425"/>
        <end position="451"/>
    </location>
</feature>
<feature type="transmembrane region" description="Helical" evidence="16">
    <location>
        <begin position="351"/>
        <end position="371"/>
    </location>
</feature>
<evidence type="ECO:0000256" key="16">
    <source>
        <dbReference type="RuleBase" id="RU362098"/>
    </source>
</evidence>
<keyword evidence="11 14" id="KW-0342">GTP-binding</keyword>
<accession>A0A1H3YLT4</accession>
<keyword evidence="4 16" id="KW-0410">Iron transport</keyword>
<organism evidence="18 19">
    <name type="scientific">Thiothrix caldifontis</name>
    <dbReference type="NCBI Taxonomy" id="525918"/>
    <lineage>
        <taxon>Bacteria</taxon>
        <taxon>Pseudomonadati</taxon>
        <taxon>Pseudomonadota</taxon>
        <taxon>Gammaproteobacteria</taxon>
        <taxon>Thiotrichales</taxon>
        <taxon>Thiotrichaceae</taxon>
        <taxon>Thiothrix</taxon>
    </lineage>
</organism>
<keyword evidence="19" id="KW-1185">Reference proteome</keyword>
<comment type="function">
    <text evidence="16">Probable transporter of a GTP-driven Fe(2+) uptake system.</text>
</comment>
<feature type="binding site" evidence="14">
    <location>
        <begin position="51"/>
        <end position="55"/>
    </location>
    <ligand>
        <name>GTP</name>
        <dbReference type="ChEBI" id="CHEBI:37565"/>
        <label>1</label>
    </ligand>
</feature>
<reference evidence="18 19" key="1">
    <citation type="submission" date="2016-10" db="EMBL/GenBank/DDBJ databases">
        <authorList>
            <person name="de Groot N.N."/>
        </authorList>
    </citation>
    <scope>NUCLEOTIDE SEQUENCE [LARGE SCALE GENOMIC DNA]</scope>
    <source>
        <strain evidence="18 19">DSM 21228</strain>
    </source>
</reference>
<name>A0A1H3YLT4_9GAMM</name>
<dbReference type="InterPro" id="IPR050860">
    <property type="entry name" value="FeoB_GTPase"/>
</dbReference>
<proteinExistence type="inferred from homology"/>
<keyword evidence="7 14" id="KW-0547">Nucleotide-binding</keyword>
<dbReference type="FunFam" id="3.40.50.300:FF:000426">
    <property type="entry name" value="Ferrous iron transport protein B"/>
    <property type="match status" value="1"/>
</dbReference>
<dbReference type="GO" id="GO:0046872">
    <property type="term" value="F:metal ion binding"/>
    <property type="evidence" value="ECO:0007669"/>
    <property type="project" value="UniProtKB-KW"/>
</dbReference>
<dbReference type="Proteomes" id="UP000199397">
    <property type="component" value="Unassembled WGS sequence"/>
</dbReference>
<evidence type="ECO:0000256" key="12">
    <source>
        <dbReference type="ARBA" id="ARBA00023136"/>
    </source>
</evidence>
<evidence type="ECO:0000256" key="14">
    <source>
        <dbReference type="PIRSR" id="PIRSR603373-1"/>
    </source>
</evidence>
<dbReference type="InterPro" id="IPR011642">
    <property type="entry name" value="Gate_dom"/>
</dbReference>
<evidence type="ECO:0000259" key="17">
    <source>
        <dbReference type="PROSITE" id="PS51711"/>
    </source>
</evidence>
<keyword evidence="15" id="KW-0479">Metal-binding</keyword>
<dbReference type="PANTHER" id="PTHR43185">
    <property type="entry name" value="FERROUS IRON TRANSPORT PROTEIN B"/>
    <property type="match status" value="1"/>
</dbReference>
<evidence type="ECO:0000256" key="5">
    <source>
        <dbReference type="ARBA" id="ARBA00022519"/>
    </source>
</evidence>
<feature type="transmembrane region" description="Helical" evidence="16">
    <location>
        <begin position="704"/>
        <end position="724"/>
    </location>
</feature>
<dbReference type="Pfam" id="PF07670">
    <property type="entry name" value="Gate"/>
    <property type="match status" value="2"/>
</dbReference>
<keyword evidence="8 16" id="KW-1133">Transmembrane helix</keyword>
<dbReference type="CDD" id="cd01879">
    <property type="entry name" value="FeoB"/>
    <property type="match status" value="1"/>
</dbReference>
<dbReference type="OrthoDB" id="9809127at2"/>